<dbReference type="GO" id="GO:0006270">
    <property type="term" value="P:DNA replication initiation"/>
    <property type="evidence" value="ECO:0007669"/>
    <property type="project" value="InterPro"/>
</dbReference>
<keyword evidence="3" id="KW-0235">DNA replication</keyword>
<dbReference type="Pfam" id="PF02724">
    <property type="entry name" value="CDC45"/>
    <property type="match status" value="1"/>
</dbReference>
<keyword evidence="5" id="KW-0131">Cell cycle</keyword>
<dbReference type="EMBL" id="UZAK01040875">
    <property type="protein sequence ID" value="VDP65468.1"/>
    <property type="molecule type" value="Genomic_DNA"/>
</dbReference>
<evidence type="ECO:0000313" key="8">
    <source>
        <dbReference type="WBParaSite" id="SCUD_0001832901-mRNA-1"/>
    </source>
</evidence>
<reference evidence="6 7" key="2">
    <citation type="submission" date="2018-11" db="EMBL/GenBank/DDBJ databases">
        <authorList>
            <consortium name="Pathogen Informatics"/>
        </authorList>
    </citation>
    <scope>NUCLEOTIDE SEQUENCE [LARGE SCALE GENOMIC DNA]</scope>
    <source>
        <strain evidence="6">Dakar</strain>
        <strain evidence="7">Dakar, Senegal</strain>
    </source>
</reference>
<name>A0A183KTD6_9TREM</name>
<organism evidence="8">
    <name type="scientific">Schistosoma curassoni</name>
    <dbReference type="NCBI Taxonomy" id="6186"/>
    <lineage>
        <taxon>Eukaryota</taxon>
        <taxon>Metazoa</taxon>
        <taxon>Spiralia</taxon>
        <taxon>Lophotrochozoa</taxon>
        <taxon>Platyhelminthes</taxon>
        <taxon>Trematoda</taxon>
        <taxon>Digenea</taxon>
        <taxon>Strigeidida</taxon>
        <taxon>Schistosomatoidea</taxon>
        <taxon>Schistosomatidae</taxon>
        <taxon>Schistosoma</taxon>
    </lineage>
</organism>
<keyword evidence="7" id="KW-1185">Reference proteome</keyword>
<comment type="subcellular location">
    <subcellularLocation>
        <location evidence="1">Nucleus</location>
    </subcellularLocation>
</comment>
<dbReference type="WBParaSite" id="SCUD_0001832901-mRNA-1">
    <property type="protein sequence ID" value="SCUD_0001832901-mRNA-1"/>
    <property type="gene ID" value="SCUD_0001832901"/>
</dbReference>
<protein>
    <submittedName>
        <fullName evidence="8">Phosducin domain-containing protein</fullName>
    </submittedName>
</protein>
<evidence type="ECO:0000256" key="2">
    <source>
        <dbReference type="ARBA" id="ARBA00010727"/>
    </source>
</evidence>
<proteinExistence type="inferred from homology"/>
<evidence type="ECO:0000256" key="4">
    <source>
        <dbReference type="ARBA" id="ARBA00023242"/>
    </source>
</evidence>
<evidence type="ECO:0000256" key="5">
    <source>
        <dbReference type="ARBA" id="ARBA00023306"/>
    </source>
</evidence>
<dbReference type="GO" id="GO:0003688">
    <property type="term" value="F:DNA replication origin binding"/>
    <property type="evidence" value="ECO:0007669"/>
    <property type="project" value="TreeGrafter"/>
</dbReference>
<dbReference type="GO" id="GO:0000727">
    <property type="term" value="P:double-strand break repair via break-induced replication"/>
    <property type="evidence" value="ECO:0007669"/>
    <property type="project" value="TreeGrafter"/>
</dbReference>
<comment type="similarity">
    <text evidence="2">Belongs to the CDC45 family.</text>
</comment>
<dbReference type="STRING" id="6186.A0A183KTD6"/>
<dbReference type="PANTHER" id="PTHR10507">
    <property type="entry name" value="CDC45-RELATED PROTEIN"/>
    <property type="match status" value="1"/>
</dbReference>
<gene>
    <name evidence="6" type="ORF">SCUD_LOCUS18326</name>
</gene>
<evidence type="ECO:0000256" key="1">
    <source>
        <dbReference type="ARBA" id="ARBA00004123"/>
    </source>
</evidence>
<dbReference type="Proteomes" id="UP000279833">
    <property type="component" value="Unassembled WGS sequence"/>
</dbReference>
<dbReference type="PANTHER" id="PTHR10507:SF0">
    <property type="entry name" value="CELL DIVISION CONTROL PROTEIN 45 HOMOLOG"/>
    <property type="match status" value="1"/>
</dbReference>
<reference evidence="8" key="1">
    <citation type="submission" date="2016-06" db="UniProtKB">
        <authorList>
            <consortium name="WormBaseParasite"/>
        </authorList>
    </citation>
    <scope>IDENTIFICATION</scope>
</reference>
<dbReference type="GO" id="GO:1902977">
    <property type="term" value="P:mitotic DNA replication preinitiation complex assembly"/>
    <property type="evidence" value="ECO:0007669"/>
    <property type="project" value="TreeGrafter"/>
</dbReference>
<dbReference type="GO" id="GO:0031261">
    <property type="term" value="C:DNA replication preinitiation complex"/>
    <property type="evidence" value="ECO:0007669"/>
    <property type="project" value="TreeGrafter"/>
</dbReference>
<evidence type="ECO:0000313" key="7">
    <source>
        <dbReference type="Proteomes" id="UP000279833"/>
    </source>
</evidence>
<dbReference type="GO" id="GO:0003682">
    <property type="term" value="F:chromatin binding"/>
    <property type="evidence" value="ECO:0007669"/>
    <property type="project" value="TreeGrafter"/>
</dbReference>
<dbReference type="AlphaFoldDB" id="A0A183KTD6"/>
<accession>A0A183KTD6</accession>
<sequence>MVVIRDIRSEFYGEVVGNRVLVCVYPDVDGLCTWRVLKELFKHRNVLYTLVIVKDKGELKETYSKNRDFFQVAVFINCGANFDVVGNLDPQEECIFYVCDSRRPIHINNFYNQRQIKLLCLNEDTTLVPKFEDVFREFSSDESDEDSEEQQNRRLQPDDIEKRIEKRKWNRKRQELLMDYESFSYHSVASSVVMFDLAWKLSQENNCLLW</sequence>
<dbReference type="GO" id="GO:0003697">
    <property type="term" value="F:single-stranded DNA binding"/>
    <property type="evidence" value="ECO:0007669"/>
    <property type="project" value="TreeGrafter"/>
</dbReference>
<dbReference type="InterPro" id="IPR003874">
    <property type="entry name" value="CDC45"/>
</dbReference>
<keyword evidence="4" id="KW-0539">Nucleus</keyword>
<evidence type="ECO:0000256" key="3">
    <source>
        <dbReference type="ARBA" id="ARBA00022705"/>
    </source>
</evidence>
<evidence type="ECO:0000313" key="6">
    <source>
        <dbReference type="EMBL" id="VDP65468.1"/>
    </source>
</evidence>